<name>X6PCK5_RETFI</name>
<keyword evidence="2" id="KW-1185">Reference proteome</keyword>
<sequence>IRKDMDETYRERYLKPNRITGRCPSNMNQLVSFHDIKESYCTIIKKKWSLSLQTPPTNQVLEQNAQEWIKEALQMIDMESRTNKELWITPFKHIDGKMDAFDTEHRVLYLFYFKITKDDQLKVQT</sequence>
<reference evidence="1 2" key="1">
    <citation type="journal article" date="2013" name="Curr. Biol.">
        <title>The Genome of the Foraminiferan Reticulomyxa filosa.</title>
        <authorList>
            <person name="Glockner G."/>
            <person name="Hulsmann N."/>
            <person name="Schleicher M."/>
            <person name="Noegel A.A."/>
            <person name="Eichinger L."/>
            <person name="Gallinger C."/>
            <person name="Pawlowski J."/>
            <person name="Sierra R."/>
            <person name="Euteneuer U."/>
            <person name="Pillet L."/>
            <person name="Moustafa A."/>
            <person name="Platzer M."/>
            <person name="Groth M."/>
            <person name="Szafranski K."/>
            <person name="Schliwa M."/>
        </authorList>
    </citation>
    <scope>NUCLEOTIDE SEQUENCE [LARGE SCALE GENOMIC DNA]</scope>
</reference>
<comment type="caution">
    <text evidence="1">The sequence shown here is derived from an EMBL/GenBank/DDBJ whole genome shotgun (WGS) entry which is preliminary data.</text>
</comment>
<evidence type="ECO:0000313" key="1">
    <source>
        <dbReference type="EMBL" id="ETO35916.1"/>
    </source>
</evidence>
<feature type="non-terminal residue" evidence="1">
    <location>
        <position position="1"/>
    </location>
</feature>
<dbReference type="EMBL" id="ASPP01001168">
    <property type="protein sequence ID" value="ETO35916.1"/>
    <property type="molecule type" value="Genomic_DNA"/>
</dbReference>
<gene>
    <name evidence="1" type="ORF">RFI_01145</name>
</gene>
<dbReference type="Proteomes" id="UP000023152">
    <property type="component" value="Unassembled WGS sequence"/>
</dbReference>
<protein>
    <submittedName>
        <fullName evidence="1">Uncharacterized protein</fullName>
    </submittedName>
</protein>
<dbReference type="AlphaFoldDB" id="X6PCK5"/>
<accession>X6PCK5</accession>
<organism evidence="1 2">
    <name type="scientific">Reticulomyxa filosa</name>
    <dbReference type="NCBI Taxonomy" id="46433"/>
    <lineage>
        <taxon>Eukaryota</taxon>
        <taxon>Sar</taxon>
        <taxon>Rhizaria</taxon>
        <taxon>Retaria</taxon>
        <taxon>Foraminifera</taxon>
        <taxon>Monothalamids</taxon>
        <taxon>Reticulomyxidae</taxon>
        <taxon>Reticulomyxa</taxon>
    </lineage>
</organism>
<evidence type="ECO:0000313" key="2">
    <source>
        <dbReference type="Proteomes" id="UP000023152"/>
    </source>
</evidence>
<proteinExistence type="predicted"/>